<feature type="chain" id="PRO_5045630516" evidence="1">
    <location>
        <begin position="22"/>
        <end position="277"/>
    </location>
</feature>
<evidence type="ECO:0000256" key="1">
    <source>
        <dbReference type="SAM" id="SignalP"/>
    </source>
</evidence>
<feature type="signal peptide" evidence="1">
    <location>
        <begin position="1"/>
        <end position="21"/>
    </location>
</feature>
<dbReference type="Proteomes" id="UP001151760">
    <property type="component" value="Unassembled WGS sequence"/>
</dbReference>
<comment type="caution">
    <text evidence="2">The sequence shown here is derived from an EMBL/GenBank/DDBJ whole genome shotgun (WGS) entry which is preliminary data.</text>
</comment>
<dbReference type="EMBL" id="BQNB010016490">
    <property type="protein sequence ID" value="GJT52375.1"/>
    <property type="molecule type" value="Genomic_DNA"/>
</dbReference>
<accession>A0ABQ5ENC8</accession>
<organism evidence="2 3">
    <name type="scientific">Tanacetum coccineum</name>
    <dbReference type="NCBI Taxonomy" id="301880"/>
    <lineage>
        <taxon>Eukaryota</taxon>
        <taxon>Viridiplantae</taxon>
        <taxon>Streptophyta</taxon>
        <taxon>Embryophyta</taxon>
        <taxon>Tracheophyta</taxon>
        <taxon>Spermatophyta</taxon>
        <taxon>Magnoliopsida</taxon>
        <taxon>eudicotyledons</taxon>
        <taxon>Gunneridae</taxon>
        <taxon>Pentapetalae</taxon>
        <taxon>asterids</taxon>
        <taxon>campanulids</taxon>
        <taxon>Asterales</taxon>
        <taxon>Asteraceae</taxon>
        <taxon>Asteroideae</taxon>
        <taxon>Anthemideae</taxon>
        <taxon>Anthemidinae</taxon>
        <taxon>Tanacetum</taxon>
    </lineage>
</organism>
<keyword evidence="1" id="KW-0732">Signal</keyword>
<reference evidence="2" key="1">
    <citation type="journal article" date="2022" name="Int. J. Mol. Sci.">
        <title>Draft Genome of Tanacetum Coccineum: Genomic Comparison of Closely Related Tanacetum-Family Plants.</title>
        <authorList>
            <person name="Yamashiro T."/>
            <person name="Shiraishi A."/>
            <person name="Nakayama K."/>
            <person name="Satake H."/>
        </authorList>
    </citation>
    <scope>NUCLEOTIDE SEQUENCE</scope>
</reference>
<evidence type="ECO:0000313" key="3">
    <source>
        <dbReference type="Proteomes" id="UP001151760"/>
    </source>
</evidence>
<name>A0ABQ5ENC8_9ASTR</name>
<gene>
    <name evidence="2" type="ORF">Tco_0978532</name>
</gene>
<keyword evidence="3" id="KW-1185">Reference proteome</keyword>
<protein>
    <submittedName>
        <fullName evidence="2">Uncharacterized protein</fullName>
    </submittedName>
</protein>
<evidence type="ECO:0000313" key="2">
    <source>
        <dbReference type="EMBL" id="GJT52375.1"/>
    </source>
</evidence>
<reference evidence="2" key="2">
    <citation type="submission" date="2022-01" db="EMBL/GenBank/DDBJ databases">
        <authorList>
            <person name="Yamashiro T."/>
            <person name="Shiraishi A."/>
            <person name="Satake H."/>
            <person name="Nakayama K."/>
        </authorList>
    </citation>
    <scope>NUCLEOTIDE SEQUENCE</scope>
</reference>
<proteinExistence type="predicted"/>
<sequence length="277" mass="32177">MPQKNLTIFWDLLLTSRTSLGIVSRKINLQKQALKAQSLNSSKEPAEVALNLNTTWSSVTWLSLISSIRQILKETEFHKICCCKPYLVGALGDNNKSGNLEENKYTASFTKAKAARSRQARISNHTVYSRMKILSIVRISVDKQCGHGYLKEIDMFLLYYQNKLHHFDGNVQTDLAVALWFFIRRIVLKHIVEDVQLGVGSYQTKLNLTRPQVSVPEDEVYKFGDATIMKVRDEQKYRLDNFRIGYNEDMPTRPWSDKDRRRTYSMLKVIEKTLHRR</sequence>